<dbReference type="HOGENOM" id="CLU_1516443_0_0_9"/>
<dbReference type="Proteomes" id="UP000004459">
    <property type="component" value="Unassembled WGS sequence"/>
</dbReference>
<gene>
    <name evidence="1" type="ORF">HMPREF0372_02147</name>
</gene>
<name>G9YRJ9_FLAPL</name>
<dbReference type="EMBL" id="AGCK01000174">
    <property type="protein sequence ID" value="EHM49182.1"/>
    <property type="molecule type" value="Genomic_DNA"/>
</dbReference>
<dbReference type="RefSeq" id="WP_007491356.1">
    <property type="nucleotide sequence ID" value="NZ_JH417765.1"/>
</dbReference>
<dbReference type="GeneID" id="63972831"/>
<evidence type="ECO:0000313" key="1">
    <source>
        <dbReference type="EMBL" id="EHM49182.1"/>
    </source>
</evidence>
<organism evidence="1 2">
    <name type="scientific">Flavonifractor plautii ATCC 29863</name>
    <dbReference type="NCBI Taxonomy" id="411475"/>
    <lineage>
        <taxon>Bacteria</taxon>
        <taxon>Bacillati</taxon>
        <taxon>Bacillota</taxon>
        <taxon>Clostridia</taxon>
        <taxon>Eubacteriales</taxon>
        <taxon>Oscillospiraceae</taxon>
        <taxon>Flavonifractor</taxon>
    </lineage>
</organism>
<protein>
    <submittedName>
        <fullName evidence="1">Uncharacterized protein</fullName>
    </submittedName>
</protein>
<proteinExistence type="predicted"/>
<comment type="caution">
    <text evidence="1">The sequence shown here is derived from an EMBL/GenBank/DDBJ whole genome shotgun (WGS) entry which is preliminary data.</text>
</comment>
<accession>G9YRJ9</accession>
<reference evidence="1 2" key="1">
    <citation type="submission" date="2011-08" db="EMBL/GenBank/DDBJ databases">
        <authorList>
            <person name="Weinstock G."/>
            <person name="Sodergren E."/>
            <person name="Clifton S."/>
            <person name="Fulton L."/>
            <person name="Fulton B."/>
            <person name="Courtney L."/>
            <person name="Fronick C."/>
            <person name="Harrison M."/>
            <person name="Strong C."/>
            <person name="Farmer C."/>
            <person name="Delahaunty K."/>
            <person name="Markovic C."/>
            <person name="Hall O."/>
            <person name="Minx P."/>
            <person name="Tomlinson C."/>
            <person name="Mitreva M."/>
            <person name="Hou S."/>
            <person name="Chen J."/>
            <person name="Wollam A."/>
            <person name="Pepin K.H."/>
            <person name="Johnson M."/>
            <person name="Bhonagiri V."/>
            <person name="Zhang X."/>
            <person name="Suruliraj S."/>
            <person name="Warren W."/>
            <person name="Chinwalla A."/>
            <person name="Mardis E.R."/>
            <person name="Wilson R.K."/>
        </authorList>
    </citation>
    <scope>NUCLEOTIDE SEQUENCE [LARGE SCALE GENOMIC DNA]</scope>
    <source>
        <strain evidence="1 2">ATCC 29863</strain>
    </source>
</reference>
<dbReference type="AlphaFoldDB" id="G9YRJ9"/>
<evidence type="ECO:0000313" key="2">
    <source>
        <dbReference type="Proteomes" id="UP000004459"/>
    </source>
</evidence>
<dbReference type="PATRIC" id="fig|411475.3.peg.1861"/>
<sequence>MSDEPHQFLTSGELDVNDLFSTKLQEGACTAHLRGVFTNTGEVEITLLKKNEELASPAFQAELNTLLGALRGDSGPLRDLPSMRAYCEARPQALMRGRQTFYAFRIDTSKYRYYLRFFPQRELHKFFIFCYQTDRLREDIPKPDFHSLYGKRNHKKKAERGERS</sequence>